<dbReference type="GO" id="GO:0019786">
    <property type="term" value="F:protein-phosphatidylethanolamide deconjugating activity"/>
    <property type="evidence" value="ECO:0007669"/>
    <property type="project" value="InterPro"/>
</dbReference>
<evidence type="ECO:0000313" key="14">
    <source>
        <dbReference type="Proteomes" id="UP000494040"/>
    </source>
</evidence>
<sequence>MEFRQLVKKRSRNKILYQLKMDMMFEAYLTHDSDRPEPDDIPQTNEPVWILGKKYNTVHDIELIRSDIRSRLWFTYRKNFIPIGDSGKTSDKGWGCMLRCGQMLMAQALLNHHLGRDWLWNISYNDEKYVRIVKMFEDRKSAGYSIHQIALMGASEGKQVGDWFGPNTVAQVLKKLARYDDWSNLAVHVALDNTIVLNEICKSCLFIFNWNENNLIIAISTGSLQRTRWKPLVLIVPLRLGINEINSIYIQGLKACFTFPQSLGAIGGKPNHALYFIGIVGNDVIFLDPHVTQMSGSLHNKTTEQERKIDNSYHCHQASRLHILHMDPSVAVGFFCKSEEDFNLLIKQIRETVMLDKQPLFEIRDKSHVPWAERGQEATSLAHVHVHRHRNRDDSDEDFEIIE</sequence>
<keyword evidence="9 11" id="KW-0072">Autophagy</keyword>
<dbReference type="KEGG" id="clec:106666730"/>
<keyword evidence="7" id="KW-0788">Thiol protease</keyword>
<dbReference type="OMA" id="TGFGCMI"/>
<evidence type="ECO:0000256" key="7">
    <source>
        <dbReference type="ARBA" id="ARBA00022807"/>
    </source>
</evidence>
<dbReference type="GO" id="GO:0035973">
    <property type="term" value="P:aggrephagy"/>
    <property type="evidence" value="ECO:0007669"/>
    <property type="project" value="TreeGrafter"/>
</dbReference>
<dbReference type="Proteomes" id="UP000494040">
    <property type="component" value="Unassembled WGS sequence"/>
</dbReference>
<protein>
    <recommendedName>
        <fullName evidence="11">Cysteine protease</fullName>
        <ecNumber evidence="11">3.4.22.-</ecNumber>
    </recommendedName>
</protein>
<proteinExistence type="inferred from homology"/>
<keyword evidence="14" id="KW-1185">Reference proteome</keyword>
<organism evidence="13 14">
    <name type="scientific">Cimex lectularius</name>
    <name type="common">Bed bug</name>
    <name type="synonym">Acanthia lectularia</name>
    <dbReference type="NCBI Taxonomy" id="79782"/>
    <lineage>
        <taxon>Eukaryota</taxon>
        <taxon>Metazoa</taxon>
        <taxon>Ecdysozoa</taxon>
        <taxon>Arthropoda</taxon>
        <taxon>Hexapoda</taxon>
        <taxon>Insecta</taxon>
        <taxon>Pterygota</taxon>
        <taxon>Neoptera</taxon>
        <taxon>Paraneoptera</taxon>
        <taxon>Hemiptera</taxon>
        <taxon>Heteroptera</taxon>
        <taxon>Panheteroptera</taxon>
        <taxon>Cimicomorpha</taxon>
        <taxon>Cimicidae</taxon>
        <taxon>Cimex</taxon>
    </lineage>
</organism>
<dbReference type="OrthoDB" id="2960936at2759"/>
<dbReference type="GO" id="GO:0034727">
    <property type="term" value="P:piecemeal microautophagy of the nucleus"/>
    <property type="evidence" value="ECO:0007669"/>
    <property type="project" value="TreeGrafter"/>
</dbReference>
<dbReference type="GO" id="GO:0000423">
    <property type="term" value="P:mitophagy"/>
    <property type="evidence" value="ECO:0007669"/>
    <property type="project" value="TreeGrafter"/>
</dbReference>
<dbReference type="GO" id="GO:0016485">
    <property type="term" value="P:protein processing"/>
    <property type="evidence" value="ECO:0007669"/>
    <property type="project" value="TreeGrafter"/>
</dbReference>
<evidence type="ECO:0000256" key="5">
    <source>
        <dbReference type="ARBA" id="ARBA00022670"/>
    </source>
</evidence>
<dbReference type="InterPro" id="IPR038765">
    <property type="entry name" value="Papain-like_cys_pep_sf"/>
</dbReference>
<accession>A0A8I6TEI2</accession>
<dbReference type="GO" id="GO:0005737">
    <property type="term" value="C:cytoplasm"/>
    <property type="evidence" value="ECO:0007669"/>
    <property type="project" value="UniProtKB-SubCell"/>
</dbReference>
<name>A0A8I6TEI2_CIMLE</name>
<evidence type="ECO:0000256" key="4">
    <source>
        <dbReference type="ARBA" id="ARBA00022490"/>
    </source>
</evidence>
<evidence type="ECO:0000256" key="11">
    <source>
        <dbReference type="RuleBase" id="RU363115"/>
    </source>
</evidence>
<evidence type="ECO:0000256" key="9">
    <source>
        <dbReference type="ARBA" id="ARBA00023006"/>
    </source>
</evidence>
<evidence type="ECO:0000256" key="6">
    <source>
        <dbReference type="ARBA" id="ARBA00022801"/>
    </source>
</evidence>
<evidence type="ECO:0000256" key="10">
    <source>
        <dbReference type="ARBA" id="ARBA00029362"/>
    </source>
</evidence>
<evidence type="ECO:0000256" key="1">
    <source>
        <dbReference type="ARBA" id="ARBA00004496"/>
    </source>
</evidence>
<keyword evidence="4 11" id="KW-0963">Cytoplasm</keyword>
<dbReference type="Pfam" id="PF03416">
    <property type="entry name" value="Peptidase_C54"/>
    <property type="match status" value="1"/>
</dbReference>
<dbReference type="GO" id="GO:0000045">
    <property type="term" value="P:autophagosome assembly"/>
    <property type="evidence" value="ECO:0007669"/>
    <property type="project" value="TreeGrafter"/>
</dbReference>
<reference evidence="13" key="1">
    <citation type="submission" date="2022-01" db="UniProtKB">
        <authorList>
            <consortium name="EnsemblMetazoa"/>
        </authorList>
    </citation>
    <scope>IDENTIFICATION</scope>
</reference>
<gene>
    <name evidence="13" type="primary">106666730</name>
</gene>
<dbReference type="InterPro" id="IPR005078">
    <property type="entry name" value="Peptidase_C54"/>
</dbReference>
<evidence type="ECO:0000259" key="12">
    <source>
        <dbReference type="Pfam" id="PF03416"/>
    </source>
</evidence>
<dbReference type="GO" id="GO:0015031">
    <property type="term" value="P:protein transport"/>
    <property type="evidence" value="ECO:0007669"/>
    <property type="project" value="UniProtKB-KW"/>
</dbReference>
<keyword evidence="6 11" id="KW-0378">Hydrolase</keyword>
<dbReference type="EC" id="3.4.22.-" evidence="11"/>
<comment type="similarity">
    <text evidence="2 11">Belongs to the peptidase C54 family.</text>
</comment>
<keyword evidence="5 11" id="KW-0645">Protease</keyword>
<dbReference type="EnsemblMetazoa" id="XM_014394106.2">
    <property type="protein sequence ID" value="XP_014249592.1"/>
    <property type="gene ID" value="LOC106666730"/>
</dbReference>
<evidence type="ECO:0000256" key="8">
    <source>
        <dbReference type="ARBA" id="ARBA00022927"/>
    </source>
</evidence>
<dbReference type="SUPFAM" id="SSF54001">
    <property type="entry name" value="Cysteine proteinases"/>
    <property type="match status" value="1"/>
</dbReference>
<comment type="catalytic activity">
    <reaction evidence="10">
        <text>[protein]-C-terminal L-amino acid-glycyl-phosphatidylethanolamide + H2O = [protein]-C-terminal L-amino acid-glycine + a 1,2-diacyl-sn-glycero-3-phosphoethanolamine</text>
        <dbReference type="Rhea" id="RHEA:67548"/>
        <dbReference type="Rhea" id="RHEA-COMP:17323"/>
        <dbReference type="Rhea" id="RHEA-COMP:17324"/>
        <dbReference type="ChEBI" id="CHEBI:15377"/>
        <dbReference type="ChEBI" id="CHEBI:64612"/>
        <dbReference type="ChEBI" id="CHEBI:172940"/>
        <dbReference type="ChEBI" id="CHEBI:172941"/>
    </reaction>
    <physiologicalReaction direction="left-to-right" evidence="10">
        <dbReference type="Rhea" id="RHEA:67549"/>
    </physiologicalReaction>
</comment>
<feature type="domain" description="Peptidase C54 catalytic" evidence="12">
    <location>
        <begin position="64"/>
        <end position="347"/>
    </location>
</feature>
<dbReference type="AlphaFoldDB" id="A0A8I6TEI2"/>
<evidence type="ECO:0000256" key="3">
    <source>
        <dbReference type="ARBA" id="ARBA00022448"/>
    </source>
</evidence>
<dbReference type="PANTHER" id="PTHR22624:SF49">
    <property type="entry name" value="CYSTEINE PROTEASE"/>
    <property type="match status" value="1"/>
</dbReference>
<evidence type="ECO:0000256" key="2">
    <source>
        <dbReference type="ARBA" id="ARBA00010958"/>
    </source>
</evidence>
<evidence type="ECO:0000313" key="13">
    <source>
        <dbReference type="EnsemblMetazoa" id="XP_014249592.1"/>
    </source>
</evidence>
<keyword evidence="8 11" id="KW-0653">Protein transport</keyword>
<comment type="function">
    <text evidence="11">Cysteine protease that plays a key role in autophagy by mediating both proteolytic activation and delipidation of ATG8 family proteins.</text>
</comment>
<keyword evidence="3" id="KW-0813">Transport</keyword>
<dbReference type="EnsemblMetazoa" id="XM_014394105.2">
    <property type="protein sequence ID" value="XP_014249591.1"/>
    <property type="gene ID" value="LOC106666730"/>
</dbReference>
<dbReference type="GO" id="GO:0004197">
    <property type="term" value="F:cysteine-type endopeptidase activity"/>
    <property type="evidence" value="ECO:0007669"/>
    <property type="project" value="TreeGrafter"/>
</dbReference>
<comment type="subcellular location">
    <subcellularLocation>
        <location evidence="1 11">Cytoplasm</location>
    </subcellularLocation>
</comment>
<dbReference type="InterPro" id="IPR046792">
    <property type="entry name" value="Peptidase_C54_cat"/>
</dbReference>
<dbReference type="PANTHER" id="PTHR22624">
    <property type="entry name" value="CYSTEINE PROTEASE ATG4"/>
    <property type="match status" value="1"/>
</dbReference>